<evidence type="ECO:0000256" key="1">
    <source>
        <dbReference type="SAM" id="MobiDB-lite"/>
    </source>
</evidence>
<dbReference type="Proteomes" id="UP000054051">
    <property type="component" value="Unassembled WGS sequence"/>
</dbReference>
<name>G2JBT5_9BURK</name>
<reference evidence="2 3" key="1">
    <citation type="submission" date="2011-08" db="EMBL/GenBank/DDBJ databases">
        <title>The genome of the obligate endobacterium of an arbuscular mycorrhizal fungus reveals an interphylum network of nutritional interactions.</title>
        <authorList>
            <person name="Ghignone S."/>
            <person name="Salvioli A."/>
            <person name="Anca I."/>
            <person name="Lumini E."/>
            <person name="Ortu G."/>
            <person name="Petiti L."/>
            <person name="Cruveiller S."/>
            <person name="Bianciotto V."/>
            <person name="Piffanelli P."/>
            <person name="Lanfranco L."/>
            <person name="Bonfante P."/>
        </authorList>
    </citation>
    <scope>NUCLEOTIDE SEQUENCE [LARGE SCALE GENOMIC DNA]</scope>
    <source>
        <strain evidence="2 3">BEG34</strain>
    </source>
</reference>
<sequence>MYQLNETAARASEQRSERIVEPGEYIGILTCAEDITSKRGARGIDCVFETENKHIAYFTLWTFGTEGKELFGYSQLNALMTCLGIKSLTLSKGAVCKWDRGYKRMLDMPADLFKDLMHKRIGVLFDTETYYKPDGTPVVKAVPAHFFQADTGLMASELLDGKVQPQQKEKLIKRLRHRPAKEGSAPPAAASQSDFESLPYDSLNDIPF</sequence>
<dbReference type="OrthoDB" id="8612860at2"/>
<dbReference type="AlphaFoldDB" id="G2JBT5"/>
<proteinExistence type="predicted"/>
<organism evidence="2 3">
    <name type="scientific">Candidatus Glomeribacter gigasporarum BEG34</name>
    <dbReference type="NCBI Taxonomy" id="1070319"/>
    <lineage>
        <taxon>Bacteria</taxon>
        <taxon>Pseudomonadati</taxon>
        <taxon>Pseudomonadota</taxon>
        <taxon>Betaproteobacteria</taxon>
        <taxon>Burkholderiales</taxon>
        <taxon>Burkholderiaceae</taxon>
        <taxon>Candidatus Glomeribacter</taxon>
    </lineage>
</organism>
<dbReference type="eggNOG" id="ENOG50319AT">
    <property type="taxonomic scope" value="Bacteria"/>
</dbReference>
<dbReference type="RefSeq" id="WP_006683289.1">
    <property type="nucleotide sequence ID" value="NZ_CAFB01000082.1"/>
</dbReference>
<gene>
    <name evidence="2" type="ORF">CAGGBEG34_610004</name>
</gene>
<comment type="caution">
    <text evidence="2">The sequence shown here is derived from an EMBL/GenBank/DDBJ whole genome shotgun (WGS) entry which is preliminary data.</text>
</comment>
<protein>
    <submittedName>
        <fullName evidence="2">Uncharacterized protein</fullName>
    </submittedName>
</protein>
<feature type="region of interest" description="Disordered" evidence="1">
    <location>
        <begin position="175"/>
        <end position="208"/>
    </location>
</feature>
<keyword evidence="3" id="KW-1185">Reference proteome</keyword>
<dbReference type="EMBL" id="CAFB01000082">
    <property type="protein sequence ID" value="CCD30240.1"/>
    <property type="molecule type" value="Genomic_DNA"/>
</dbReference>
<evidence type="ECO:0000313" key="3">
    <source>
        <dbReference type="Proteomes" id="UP000054051"/>
    </source>
</evidence>
<evidence type="ECO:0000313" key="2">
    <source>
        <dbReference type="EMBL" id="CCD30240.1"/>
    </source>
</evidence>
<dbReference type="STRING" id="1070319.CAGGBEG34_610004"/>
<accession>G2JBT5</accession>